<name>A0A1H5PF20_9MICC</name>
<feature type="region of interest" description="Disordered" evidence="1">
    <location>
        <begin position="160"/>
        <end position="182"/>
    </location>
</feature>
<proteinExistence type="predicted"/>
<organism evidence="3 4">
    <name type="scientific">Arthrobacter alpinus</name>
    <dbReference type="NCBI Taxonomy" id="656366"/>
    <lineage>
        <taxon>Bacteria</taxon>
        <taxon>Bacillati</taxon>
        <taxon>Actinomycetota</taxon>
        <taxon>Actinomycetes</taxon>
        <taxon>Micrococcales</taxon>
        <taxon>Micrococcaceae</taxon>
        <taxon>Arthrobacter</taxon>
    </lineage>
</organism>
<dbReference type="AlphaFoldDB" id="A0A1H5PF20"/>
<dbReference type="EMBL" id="FNTV01000002">
    <property type="protein sequence ID" value="SEF12513.1"/>
    <property type="molecule type" value="Genomic_DNA"/>
</dbReference>
<keyword evidence="2" id="KW-1133">Transmembrane helix</keyword>
<protein>
    <submittedName>
        <fullName evidence="3">Uncharacterized protein</fullName>
    </submittedName>
</protein>
<feature type="transmembrane region" description="Helical" evidence="2">
    <location>
        <begin position="75"/>
        <end position="96"/>
    </location>
</feature>
<evidence type="ECO:0000256" key="2">
    <source>
        <dbReference type="SAM" id="Phobius"/>
    </source>
</evidence>
<dbReference type="Proteomes" id="UP000182725">
    <property type="component" value="Unassembled WGS sequence"/>
</dbReference>
<evidence type="ECO:0000256" key="1">
    <source>
        <dbReference type="SAM" id="MobiDB-lite"/>
    </source>
</evidence>
<gene>
    <name evidence="3" type="ORF">SAMN04489740_4252</name>
</gene>
<keyword evidence="2" id="KW-0472">Membrane</keyword>
<feature type="compositionally biased region" description="Polar residues" evidence="1">
    <location>
        <begin position="173"/>
        <end position="182"/>
    </location>
</feature>
<reference evidence="3 4" key="1">
    <citation type="submission" date="2016-10" db="EMBL/GenBank/DDBJ databases">
        <authorList>
            <person name="de Groot N.N."/>
        </authorList>
    </citation>
    <scope>NUCLEOTIDE SEQUENCE [LARGE SCALE GENOMIC DNA]</scope>
    <source>
        <strain evidence="3 4">DSM 22274</strain>
    </source>
</reference>
<keyword evidence="2" id="KW-0812">Transmembrane</keyword>
<accession>A0A1H5PF20</accession>
<evidence type="ECO:0000313" key="3">
    <source>
        <dbReference type="EMBL" id="SEF12513.1"/>
    </source>
</evidence>
<sequence length="182" mass="20171">MHALISRLLMMIHPDRRTLSELADLLSKRKRAASWWDHSHITRRLASFEDAEEYRRLPAGKRYVLLQAARFSAHYYSVATLPVLALAMALLIPTTLKLADSLKIAVDVQLTSTVAIVVTLIVFGILDLYGASQKAAHAKTWVSAFEDAEKHLPLYPSRPTYPAHPPRALGTASVDSGFTGPQ</sequence>
<evidence type="ECO:0000313" key="4">
    <source>
        <dbReference type="Proteomes" id="UP000182725"/>
    </source>
</evidence>
<feature type="transmembrane region" description="Helical" evidence="2">
    <location>
        <begin position="108"/>
        <end position="129"/>
    </location>
</feature>